<dbReference type="GO" id="GO:0032264">
    <property type="term" value="P:IMP salvage"/>
    <property type="evidence" value="ECO:0007669"/>
    <property type="project" value="UniProtKB-UniPathway"/>
</dbReference>
<evidence type="ECO:0000256" key="2">
    <source>
        <dbReference type="ARBA" id="ARBA00004955"/>
    </source>
</evidence>
<protein>
    <recommendedName>
        <fullName evidence="4">AMP deaminase</fullName>
        <ecNumber evidence="4">3.5.4.6</ecNumber>
    </recommendedName>
</protein>
<feature type="compositionally biased region" description="Basic and acidic residues" evidence="8">
    <location>
        <begin position="129"/>
        <end position="144"/>
    </location>
</feature>
<evidence type="ECO:0000256" key="1">
    <source>
        <dbReference type="ARBA" id="ARBA00001947"/>
    </source>
</evidence>
<accession>A0A2A2LS77</accession>
<name>A0A2A2LS77_9BILA</name>
<comment type="cofactor">
    <cofactor evidence="1">
        <name>Zn(2+)</name>
        <dbReference type="ChEBI" id="CHEBI:29105"/>
    </cofactor>
</comment>
<evidence type="ECO:0000256" key="7">
    <source>
        <dbReference type="ARBA" id="ARBA00022833"/>
    </source>
</evidence>
<feature type="compositionally biased region" description="Polar residues" evidence="8">
    <location>
        <begin position="27"/>
        <end position="37"/>
    </location>
</feature>
<feature type="compositionally biased region" description="Polar residues" evidence="8">
    <location>
        <begin position="195"/>
        <end position="205"/>
    </location>
</feature>
<dbReference type="PANTHER" id="PTHR11359:SF0">
    <property type="entry name" value="AMP DEAMINASE"/>
    <property type="match status" value="1"/>
</dbReference>
<evidence type="ECO:0000256" key="6">
    <source>
        <dbReference type="ARBA" id="ARBA00022801"/>
    </source>
</evidence>
<keyword evidence="10" id="KW-1185">Reference proteome</keyword>
<dbReference type="InterPro" id="IPR006650">
    <property type="entry name" value="A/AMP_deam_AS"/>
</dbReference>
<dbReference type="Proteomes" id="UP000218231">
    <property type="component" value="Unassembled WGS sequence"/>
</dbReference>
<gene>
    <name evidence="9" type="ORF">WR25_14959</name>
</gene>
<dbReference type="OrthoDB" id="1723809at2759"/>
<feature type="compositionally biased region" description="Basic and acidic residues" evidence="8">
    <location>
        <begin position="1"/>
        <end position="12"/>
    </location>
</feature>
<comment type="caution">
    <text evidence="9">The sequence shown here is derived from an EMBL/GenBank/DDBJ whole genome shotgun (WGS) entry which is preliminary data.</text>
</comment>
<dbReference type="PROSITE" id="PS00485">
    <property type="entry name" value="A_DEAMINASE"/>
    <property type="match status" value="1"/>
</dbReference>
<keyword evidence="5" id="KW-0479">Metal-binding</keyword>
<dbReference type="AlphaFoldDB" id="A0A2A2LS77"/>
<dbReference type="UniPathway" id="UPA00591">
    <property type="reaction ID" value="UER00663"/>
</dbReference>
<dbReference type="GO" id="GO:0005829">
    <property type="term" value="C:cytosol"/>
    <property type="evidence" value="ECO:0007669"/>
    <property type="project" value="TreeGrafter"/>
</dbReference>
<dbReference type="GO" id="GO:0003876">
    <property type="term" value="F:AMP deaminase activity"/>
    <property type="evidence" value="ECO:0007669"/>
    <property type="project" value="UniProtKB-EC"/>
</dbReference>
<dbReference type="InterPro" id="IPR006329">
    <property type="entry name" value="AMPD"/>
</dbReference>
<dbReference type="EC" id="3.5.4.6" evidence="4"/>
<comment type="pathway">
    <text evidence="2">Purine metabolism; IMP biosynthesis via salvage pathway; IMP from AMP: step 1/1.</text>
</comment>
<dbReference type="Gene3D" id="3.20.20.140">
    <property type="entry name" value="Metal-dependent hydrolases"/>
    <property type="match status" value="3"/>
</dbReference>
<evidence type="ECO:0000256" key="4">
    <source>
        <dbReference type="ARBA" id="ARBA00012775"/>
    </source>
</evidence>
<sequence length="848" mass="97581">MPTETKETKETNGVEFFTANSDDEETAASSPPTTNRPTRIIRMSPACFVHMLLSVLQMPDSNKFSFKSAQKEKRCKSKESVKLTDEAACLSGVRSTFNPIRESRHPIHHIKSQTQLTTREDSPSPPPRKHYDDRLDDLSEREVGKPTTGKKISQKHVYAASDTKHVSDQLREKLALKTTLGTAVADNPPEVFSRPQPSTPQQSTKRGIGFISLTSCLFKVKMYIIDYYIFLQTERIKSEFESTNLPDHSTANPFEIATTPIEVMESKKQKTQEIINRARLESQNDSGCLSPRSKQLDELMEPRSKSPHQVEMHTFRDAVDVNYQRMAITGEELSGVPLEDLRTAATHLIEALKLRNEYMQRIGHQFPATTRHFLEGYYPDNLPKFRFKNTESSINTSFNPPLPPKDHWGLDQPLPTFAQKFQLKRRNGVVEVCDEDGKLMENLSSFYISKEKFLQDTETITQMIIDGPLKSFCYRRLSFLQNKFQLHVLLNELRELHEQKGVSHRDFYNIRKVDTHIHAASSMNQKHLLRFIKKKIKTEANTVVMVKDKQNITMKDVFKGMGIDAYDLSVDMLDVHADRNTFHRFDKFNSKYNPVGESTLREIFIKTDNHVDGKYFAEVLKEVLSDLEESKYQHSEPRLSIYGRDKNEWDKLAGWALRHDVCDIYKSKDMLKNFDNLLDNIFTPLFEVTNDPSSHPDLYRFLQQVSGIDSVDDESKNEFINFDRSTPAPPQYCDAENPPYSYYLFYMYSNLCALNAFRRSRGMNTFTLRPHCGEAGSVSHLLTGFLTSESIAHGILLRKGLNVSLSTDDPLQFHYTKEALRTNVPDIRVSFRHEALVDELTNMFGHHH</sequence>
<dbReference type="SUPFAM" id="SSF51556">
    <property type="entry name" value="Metallo-dependent hydrolases"/>
    <property type="match status" value="1"/>
</dbReference>
<feature type="region of interest" description="Disordered" evidence="8">
    <location>
        <begin position="1"/>
        <end position="38"/>
    </location>
</feature>
<dbReference type="GO" id="GO:0046033">
    <property type="term" value="P:AMP metabolic process"/>
    <property type="evidence" value="ECO:0007669"/>
    <property type="project" value="TreeGrafter"/>
</dbReference>
<evidence type="ECO:0000313" key="9">
    <source>
        <dbReference type="EMBL" id="PAV89020.1"/>
    </source>
</evidence>
<comment type="similarity">
    <text evidence="3">Belongs to the metallo-dependent hydrolases superfamily. Adenosine and AMP deaminases family.</text>
</comment>
<evidence type="ECO:0000256" key="3">
    <source>
        <dbReference type="ARBA" id="ARBA00006676"/>
    </source>
</evidence>
<dbReference type="EMBL" id="LIAE01006480">
    <property type="protein sequence ID" value="PAV89020.1"/>
    <property type="molecule type" value="Genomic_DNA"/>
</dbReference>
<organism evidence="9 10">
    <name type="scientific">Diploscapter pachys</name>
    <dbReference type="NCBI Taxonomy" id="2018661"/>
    <lineage>
        <taxon>Eukaryota</taxon>
        <taxon>Metazoa</taxon>
        <taxon>Ecdysozoa</taxon>
        <taxon>Nematoda</taxon>
        <taxon>Chromadorea</taxon>
        <taxon>Rhabditida</taxon>
        <taxon>Rhabditina</taxon>
        <taxon>Rhabditomorpha</taxon>
        <taxon>Rhabditoidea</taxon>
        <taxon>Rhabditidae</taxon>
        <taxon>Diploscapter</taxon>
    </lineage>
</organism>
<feature type="region of interest" description="Disordered" evidence="8">
    <location>
        <begin position="185"/>
        <end position="205"/>
    </location>
</feature>
<dbReference type="PANTHER" id="PTHR11359">
    <property type="entry name" value="AMP DEAMINASE"/>
    <property type="match status" value="1"/>
</dbReference>
<keyword evidence="7" id="KW-0862">Zinc</keyword>
<keyword evidence="6" id="KW-0378">Hydrolase</keyword>
<dbReference type="InterPro" id="IPR032466">
    <property type="entry name" value="Metal_Hydrolase"/>
</dbReference>
<reference evidence="9 10" key="1">
    <citation type="journal article" date="2017" name="Curr. Biol.">
        <title>Genome architecture and evolution of a unichromosomal asexual nematode.</title>
        <authorList>
            <person name="Fradin H."/>
            <person name="Zegar C."/>
            <person name="Gutwein M."/>
            <person name="Lucas J."/>
            <person name="Kovtun M."/>
            <person name="Corcoran D."/>
            <person name="Baugh L.R."/>
            <person name="Kiontke K."/>
            <person name="Gunsalus K."/>
            <person name="Fitch D.H."/>
            <person name="Piano F."/>
        </authorList>
    </citation>
    <scope>NUCLEOTIDE SEQUENCE [LARGE SCALE GENOMIC DNA]</scope>
    <source>
        <strain evidence="9">PF1309</strain>
    </source>
</reference>
<dbReference type="STRING" id="2018661.A0A2A2LS77"/>
<evidence type="ECO:0000313" key="10">
    <source>
        <dbReference type="Proteomes" id="UP000218231"/>
    </source>
</evidence>
<dbReference type="GO" id="GO:0046872">
    <property type="term" value="F:metal ion binding"/>
    <property type="evidence" value="ECO:0007669"/>
    <property type="project" value="UniProtKB-KW"/>
</dbReference>
<evidence type="ECO:0000256" key="8">
    <source>
        <dbReference type="SAM" id="MobiDB-lite"/>
    </source>
</evidence>
<feature type="region of interest" description="Disordered" evidence="8">
    <location>
        <begin position="100"/>
        <end position="156"/>
    </location>
</feature>
<dbReference type="Pfam" id="PF19326">
    <property type="entry name" value="AMP_deaminase"/>
    <property type="match status" value="1"/>
</dbReference>
<proteinExistence type="inferred from homology"/>
<evidence type="ECO:0000256" key="5">
    <source>
        <dbReference type="ARBA" id="ARBA00022723"/>
    </source>
</evidence>